<name>A0AAV7I0F4_COTGL</name>
<dbReference type="Proteomes" id="UP000826195">
    <property type="component" value="Unassembled WGS sequence"/>
</dbReference>
<reference evidence="2 3" key="1">
    <citation type="journal article" date="2021" name="J. Hered.">
        <title>A chromosome-level genome assembly of the parasitoid wasp, Cotesia glomerata (Hymenoptera: Braconidae).</title>
        <authorList>
            <person name="Pinto B.J."/>
            <person name="Weis J.J."/>
            <person name="Gamble T."/>
            <person name="Ode P.J."/>
            <person name="Paul R."/>
            <person name="Zaspel J.M."/>
        </authorList>
    </citation>
    <scope>NUCLEOTIDE SEQUENCE [LARGE SCALE GENOMIC DNA]</scope>
    <source>
        <strain evidence="2">CgM1</strain>
    </source>
</reference>
<organism evidence="2 3">
    <name type="scientific">Cotesia glomerata</name>
    <name type="common">Lepidopteran parasitic wasp</name>
    <name type="synonym">Apanteles glomeratus</name>
    <dbReference type="NCBI Taxonomy" id="32391"/>
    <lineage>
        <taxon>Eukaryota</taxon>
        <taxon>Metazoa</taxon>
        <taxon>Ecdysozoa</taxon>
        <taxon>Arthropoda</taxon>
        <taxon>Hexapoda</taxon>
        <taxon>Insecta</taxon>
        <taxon>Pterygota</taxon>
        <taxon>Neoptera</taxon>
        <taxon>Endopterygota</taxon>
        <taxon>Hymenoptera</taxon>
        <taxon>Apocrita</taxon>
        <taxon>Ichneumonoidea</taxon>
        <taxon>Braconidae</taxon>
        <taxon>Microgastrinae</taxon>
        <taxon>Cotesia</taxon>
    </lineage>
</organism>
<evidence type="ECO:0008006" key="4">
    <source>
        <dbReference type="Google" id="ProtNLM"/>
    </source>
</evidence>
<evidence type="ECO:0000256" key="1">
    <source>
        <dbReference type="SAM" id="MobiDB-lite"/>
    </source>
</evidence>
<evidence type="ECO:0000313" key="3">
    <source>
        <dbReference type="Proteomes" id="UP000826195"/>
    </source>
</evidence>
<protein>
    <recommendedName>
        <fullName evidence="4">PRC-barrel domain-containing protein</fullName>
    </recommendedName>
</protein>
<proteinExistence type="predicted"/>
<feature type="region of interest" description="Disordered" evidence="1">
    <location>
        <begin position="77"/>
        <end position="99"/>
    </location>
</feature>
<keyword evidence="3" id="KW-1185">Reference proteome</keyword>
<evidence type="ECO:0000313" key="2">
    <source>
        <dbReference type="EMBL" id="KAH0539253.1"/>
    </source>
</evidence>
<accession>A0AAV7I0F4</accession>
<comment type="caution">
    <text evidence="2">The sequence shown here is derived from an EMBL/GenBank/DDBJ whole genome shotgun (WGS) entry which is preliminary data.</text>
</comment>
<dbReference type="EMBL" id="JAHXZJ010002609">
    <property type="protein sequence ID" value="KAH0539253.1"/>
    <property type="molecule type" value="Genomic_DNA"/>
</dbReference>
<dbReference type="AlphaFoldDB" id="A0AAV7I0F4"/>
<gene>
    <name evidence="2" type="ORF">KQX54_003116</name>
</gene>
<sequence>MVELSLQGRAFIGSCVIRALSELCPISLQGRKLGKVTSILTGFANLWVTPESKLMYGTVMPDSWLACKQRLISVSKSAGFEDSSKKTSEWMDASLNSVE</sequence>